<dbReference type="InterPro" id="IPR004447">
    <property type="entry name" value="Peptidase_S41A"/>
</dbReference>
<keyword evidence="8" id="KW-1185">Reference proteome</keyword>
<proteinExistence type="inferred from homology"/>
<dbReference type="SUPFAM" id="SSF52096">
    <property type="entry name" value="ClpP/crotonase"/>
    <property type="match status" value="1"/>
</dbReference>
<dbReference type="AlphaFoldDB" id="A0A430JJ29"/>
<accession>A0A430JJ29</accession>
<dbReference type="Pfam" id="PF17820">
    <property type="entry name" value="PDZ_6"/>
    <property type="match status" value="1"/>
</dbReference>
<dbReference type="Gene3D" id="3.90.226.10">
    <property type="entry name" value="2-enoyl-CoA Hydratase, Chain A, domain 1"/>
    <property type="match status" value="1"/>
</dbReference>
<evidence type="ECO:0000256" key="1">
    <source>
        <dbReference type="ARBA" id="ARBA00009179"/>
    </source>
</evidence>
<evidence type="ECO:0000256" key="3">
    <source>
        <dbReference type="ARBA" id="ARBA00022801"/>
    </source>
</evidence>
<dbReference type="SMART" id="SM00245">
    <property type="entry name" value="TSPc"/>
    <property type="match status" value="1"/>
</dbReference>
<feature type="domain" description="PDZ" evidence="6">
    <location>
        <begin position="108"/>
        <end position="187"/>
    </location>
</feature>
<dbReference type="InterPro" id="IPR036034">
    <property type="entry name" value="PDZ_sf"/>
</dbReference>
<evidence type="ECO:0000259" key="6">
    <source>
        <dbReference type="PROSITE" id="PS50106"/>
    </source>
</evidence>
<reference evidence="7 8" key="1">
    <citation type="submission" date="2018-12" db="EMBL/GenBank/DDBJ databases">
        <title>Bacillus ochoae sp. nov., Paenibacillus whitsoniae sp. nov., Paenibacillus spiritus sp. nov. Isolated from the Mars Exploration Rover during spacecraft assembly.</title>
        <authorList>
            <person name="Seuylemezian A."/>
            <person name="Vaishampayan P."/>
        </authorList>
    </citation>
    <scope>NUCLEOTIDE SEQUENCE [LARGE SCALE GENOMIC DNA]</scope>
    <source>
        <strain evidence="7 8">MER 54</strain>
    </source>
</reference>
<evidence type="ECO:0000313" key="8">
    <source>
        <dbReference type="Proteomes" id="UP000276128"/>
    </source>
</evidence>
<dbReference type="GO" id="GO:0004175">
    <property type="term" value="F:endopeptidase activity"/>
    <property type="evidence" value="ECO:0007669"/>
    <property type="project" value="TreeGrafter"/>
</dbReference>
<dbReference type="Gene3D" id="3.30.750.44">
    <property type="match status" value="1"/>
</dbReference>
<keyword evidence="3 5" id="KW-0378">Hydrolase</keyword>
<dbReference type="GO" id="GO:0006508">
    <property type="term" value="P:proteolysis"/>
    <property type="evidence" value="ECO:0007669"/>
    <property type="project" value="UniProtKB-KW"/>
</dbReference>
<keyword evidence="2 5" id="KW-0645">Protease</keyword>
<name>A0A430JJ29_9BACL</name>
<organism evidence="7 8">
    <name type="scientific">Paenibacillus whitsoniae</name>
    <dbReference type="NCBI Taxonomy" id="2496558"/>
    <lineage>
        <taxon>Bacteria</taxon>
        <taxon>Bacillati</taxon>
        <taxon>Bacillota</taxon>
        <taxon>Bacilli</taxon>
        <taxon>Bacillales</taxon>
        <taxon>Paenibacillaceae</taxon>
        <taxon>Paenibacillus</taxon>
    </lineage>
</organism>
<dbReference type="InterPro" id="IPR041489">
    <property type="entry name" value="PDZ_6"/>
</dbReference>
<dbReference type="InterPro" id="IPR029045">
    <property type="entry name" value="ClpP/crotonase-like_dom_sf"/>
</dbReference>
<dbReference type="CDD" id="cd07560">
    <property type="entry name" value="Peptidase_S41_CPP"/>
    <property type="match status" value="1"/>
</dbReference>
<dbReference type="GO" id="GO:0007165">
    <property type="term" value="P:signal transduction"/>
    <property type="evidence" value="ECO:0007669"/>
    <property type="project" value="TreeGrafter"/>
</dbReference>
<dbReference type="PROSITE" id="PS50106">
    <property type="entry name" value="PDZ"/>
    <property type="match status" value="1"/>
</dbReference>
<evidence type="ECO:0000256" key="2">
    <source>
        <dbReference type="ARBA" id="ARBA00022670"/>
    </source>
</evidence>
<dbReference type="CDD" id="cd06782">
    <property type="entry name" value="cpPDZ_CPP-like"/>
    <property type="match status" value="1"/>
</dbReference>
<dbReference type="InterPro" id="IPR005151">
    <property type="entry name" value="Tail-specific_protease"/>
</dbReference>
<dbReference type="EMBL" id="RXHU01000013">
    <property type="protein sequence ID" value="RTE11107.1"/>
    <property type="molecule type" value="Genomic_DNA"/>
</dbReference>
<dbReference type="PANTHER" id="PTHR32060:SF30">
    <property type="entry name" value="CARBOXY-TERMINAL PROCESSING PROTEASE CTPA"/>
    <property type="match status" value="1"/>
</dbReference>
<comment type="similarity">
    <text evidence="1 5">Belongs to the peptidase S41A family.</text>
</comment>
<keyword evidence="4 5" id="KW-0720">Serine protease</keyword>
<dbReference type="Pfam" id="PF03572">
    <property type="entry name" value="Peptidase_S41"/>
    <property type="match status" value="1"/>
</dbReference>
<dbReference type="GO" id="GO:0008236">
    <property type="term" value="F:serine-type peptidase activity"/>
    <property type="evidence" value="ECO:0007669"/>
    <property type="project" value="UniProtKB-KW"/>
</dbReference>
<dbReference type="Proteomes" id="UP000276128">
    <property type="component" value="Unassembled WGS sequence"/>
</dbReference>
<gene>
    <name evidence="7" type="ORF">EJQ19_04035</name>
</gene>
<dbReference type="OrthoDB" id="9812068at2"/>
<evidence type="ECO:0000256" key="4">
    <source>
        <dbReference type="ARBA" id="ARBA00022825"/>
    </source>
</evidence>
<evidence type="ECO:0000313" key="7">
    <source>
        <dbReference type="EMBL" id="RTE11107.1"/>
    </source>
</evidence>
<evidence type="ECO:0000256" key="5">
    <source>
        <dbReference type="RuleBase" id="RU004404"/>
    </source>
</evidence>
<dbReference type="GO" id="GO:0030288">
    <property type="term" value="C:outer membrane-bounded periplasmic space"/>
    <property type="evidence" value="ECO:0007669"/>
    <property type="project" value="TreeGrafter"/>
</dbReference>
<dbReference type="Gene3D" id="2.30.42.10">
    <property type="match status" value="1"/>
</dbReference>
<protein>
    <submittedName>
        <fullName evidence="7">S41 family peptidase</fullName>
    </submittedName>
</protein>
<comment type="caution">
    <text evidence="7">The sequence shown here is derived from an EMBL/GenBank/DDBJ whole genome shotgun (WGS) entry which is preliminary data.</text>
</comment>
<sequence length="501" mass="53658">MRNSSSDERKTLQLDIYHMEAGGTCMKKKAIKALKVSLAFGALLAALPVNAMAAEDLATQQVREIIGKLHVSGVTMEDLAGKSIDQMIKGLNDPYTVFFSGDQYGQFTNSLENNYVGMGARIGLDDQGVYIDEVFPGSAAEAAGLQRDDYVRAIDGVPASTTSIDEVRNKVIGEAGTKVKLTVLRGDKELTFEITRKGINAPEVTSASLAGGVGYMAISDFSSDADEDFDTQLKALQAKGLKSLIIDVRNNPGGLVDTAQNIAKHFVKEGVLIHTRDRFGNDDPVPITGGSELSIPVYILANENSASASEVLSGALQDYNKAKVIGVQTFGKGSVQQLFELDNNNALKVTIEEYLTPNMRKVNKVGITPDVKVEGSAAQLITALQKSGINDITVGLTKHRVTFNGAELSGGTFGNFREKDHLFANTRGLAALVGAGITWNDVKRTVDLTDGKNTFSIPVADDQLVIEAGNSYVNVDLFKSYFPGLQVTEQGDQVTLHAVKG</sequence>
<dbReference type="PANTHER" id="PTHR32060">
    <property type="entry name" value="TAIL-SPECIFIC PROTEASE"/>
    <property type="match status" value="1"/>
</dbReference>
<dbReference type="NCBIfam" id="TIGR00225">
    <property type="entry name" value="prc"/>
    <property type="match status" value="1"/>
</dbReference>
<dbReference type="SMART" id="SM00228">
    <property type="entry name" value="PDZ"/>
    <property type="match status" value="1"/>
</dbReference>
<dbReference type="InterPro" id="IPR001478">
    <property type="entry name" value="PDZ"/>
</dbReference>
<dbReference type="SUPFAM" id="SSF50156">
    <property type="entry name" value="PDZ domain-like"/>
    <property type="match status" value="1"/>
</dbReference>